<evidence type="ECO:0000256" key="1">
    <source>
        <dbReference type="ARBA" id="ARBA00023015"/>
    </source>
</evidence>
<dbReference type="SMART" id="SM00342">
    <property type="entry name" value="HTH_ARAC"/>
    <property type="match status" value="1"/>
</dbReference>
<dbReference type="Proteomes" id="UP000662373">
    <property type="component" value="Unassembled WGS sequence"/>
</dbReference>
<dbReference type="InterPro" id="IPR020449">
    <property type="entry name" value="Tscrpt_reg_AraC-type_HTH"/>
</dbReference>
<dbReference type="PANTHER" id="PTHR43280">
    <property type="entry name" value="ARAC-FAMILY TRANSCRIPTIONAL REGULATOR"/>
    <property type="match status" value="1"/>
</dbReference>
<dbReference type="PANTHER" id="PTHR43280:SF2">
    <property type="entry name" value="HTH-TYPE TRANSCRIPTIONAL REGULATOR EXSA"/>
    <property type="match status" value="1"/>
</dbReference>
<name>A0A934KJG8_9FLAO</name>
<accession>A0A934KJG8</accession>
<protein>
    <submittedName>
        <fullName evidence="5">Helix-turn-helix transcriptional regulator</fullName>
    </submittedName>
</protein>
<proteinExistence type="predicted"/>
<dbReference type="Pfam" id="PF12833">
    <property type="entry name" value="HTH_18"/>
    <property type="match status" value="1"/>
</dbReference>
<comment type="caution">
    <text evidence="5">The sequence shown here is derived from an EMBL/GenBank/DDBJ whole genome shotgun (WGS) entry which is preliminary data.</text>
</comment>
<gene>
    <name evidence="5" type="ORF">JEM65_05860</name>
</gene>
<keyword evidence="3" id="KW-0804">Transcription</keyword>
<dbReference type="Gene3D" id="1.10.10.60">
    <property type="entry name" value="Homeodomain-like"/>
    <property type="match status" value="1"/>
</dbReference>
<evidence type="ECO:0000256" key="2">
    <source>
        <dbReference type="ARBA" id="ARBA00023125"/>
    </source>
</evidence>
<sequence>MKQIFGFSPGDLIRTIRLKHAAELLIKSNLTVSEVCYQSGFNNRSYFYREFKKTYNTTPKEFQLRNKHISDT</sequence>
<dbReference type="PROSITE" id="PS00041">
    <property type="entry name" value="HTH_ARAC_FAMILY_1"/>
    <property type="match status" value="1"/>
</dbReference>
<reference evidence="5 6" key="1">
    <citation type="submission" date="2020-09" db="EMBL/GenBank/DDBJ databases">
        <title>Draft genome of Gelidibacter salicanalis PAMC21136.</title>
        <authorList>
            <person name="Park H."/>
        </authorList>
    </citation>
    <scope>NUCLEOTIDE SEQUENCE [LARGE SCALE GENOMIC DNA]</scope>
    <source>
        <strain evidence="5 6">PAMC21136</strain>
    </source>
</reference>
<dbReference type="SUPFAM" id="SSF46689">
    <property type="entry name" value="Homeodomain-like"/>
    <property type="match status" value="1"/>
</dbReference>
<dbReference type="PROSITE" id="PS01124">
    <property type="entry name" value="HTH_ARAC_FAMILY_2"/>
    <property type="match status" value="1"/>
</dbReference>
<dbReference type="InterPro" id="IPR018062">
    <property type="entry name" value="HTH_AraC-typ_CS"/>
</dbReference>
<evidence type="ECO:0000256" key="3">
    <source>
        <dbReference type="ARBA" id="ARBA00023163"/>
    </source>
</evidence>
<feature type="domain" description="HTH araC/xylS-type" evidence="4">
    <location>
        <begin position="1"/>
        <end position="65"/>
    </location>
</feature>
<dbReference type="GO" id="GO:0003700">
    <property type="term" value="F:DNA-binding transcription factor activity"/>
    <property type="evidence" value="ECO:0007669"/>
    <property type="project" value="InterPro"/>
</dbReference>
<dbReference type="InterPro" id="IPR018060">
    <property type="entry name" value="HTH_AraC"/>
</dbReference>
<evidence type="ECO:0000313" key="5">
    <source>
        <dbReference type="EMBL" id="MBJ7880177.1"/>
    </source>
</evidence>
<dbReference type="EMBL" id="JAEHJZ010000009">
    <property type="protein sequence ID" value="MBJ7880177.1"/>
    <property type="molecule type" value="Genomic_DNA"/>
</dbReference>
<evidence type="ECO:0000259" key="4">
    <source>
        <dbReference type="PROSITE" id="PS01124"/>
    </source>
</evidence>
<evidence type="ECO:0000313" key="6">
    <source>
        <dbReference type="Proteomes" id="UP000662373"/>
    </source>
</evidence>
<dbReference type="AlphaFoldDB" id="A0A934KJG8"/>
<dbReference type="PRINTS" id="PR00032">
    <property type="entry name" value="HTHARAC"/>
</dbReference>
<organism evidence="5 6">
    <name type="scientific">Gelidibacter salicanalis</name>
    <dbReference type="NCBI Taxonomy" id="291193"/>
    <lineage>
        <taxon>Bacteria</taxon>
        <taxon>Pseudomonadati</taxon>
        <taxon>Bacteroidota</taxon>
        <taxon>Flavobacteriia</taxon>
        <taxon>Flavobacteriales</taxon>
        <taxon>Flavobacteriaceae</taxon>
        <taxon>Gelidibacter</taxon>
    </lineage>
</organism>
<keyword evidence="1" id="KW-0805">Transcription regulation</keyword>
<dbReference type="GO" id="GO:0043565">
    <property type="term" value="F:sequence-specific DNA binding"/>
    <property type="evidence" value="ECO:0007669"/>
    <property type="project" value="InterPro"/>
</dbReference>
<dbReference type="InterPro" id="IPR009057">
    <property type="entry name" value="Homeodomain-like_sf"/>
</dbReference>
<keyword evidence="2" id="KW-0238">DNA-binding</keyword>
<keyword evidence="6" id="KW-1185">Reference proteome</keyword>